<evidence type="ECO:0000256" key="1">
    <source>
        <dbReference type="SAM" id="MobiDB-lite"/>
    </source>
</evidence>
<proteinExistence type="predicted"/>
<feature type="signal peptide" evidence="2">
    <location>
        <begin position="1"/>
        <end position="29"/>
    </location>
</feature>
<sequence length="108" mass="11549">MNTKLKNFTKVLLGVAVLGAGAGASIATANMKSNTKQTTMVGKYGTNDWRIVNPSDEGTTWECRPTGDVCTSNLKPNATPNPDGSYNDSEVNIPSESQNQHFADLTNQ</sequence>
<keyword evidence="4" id="KW-1185">Reference proteome</keyword>
<evidence type="ECO:0000313" key="4">
    <source>
        <dbReference type="Proteomes" id="UP001409291"/>
    </source>
</evidence>
<feature type="region of interest" description="Disordered" evidence="1">
    <location>
        <begin position="71"/>
        <end position="108"/>
    </location>
</feature>
<dbReference type="RefSeq" id="WP_346582397.1">
    <property type="nucleotide sequence ID" value="NZ_JBDJNQ010000010.1"/>
</dbReference>
<evidence type="ECO:0000256" key="2">
    <source>
        <dbReference type="SAM" id="SignalP"/>
    </source>
</evidence>
<feature type="chain" id="PRO_5046670527" evidence="2">
    <location>
        <begin position="30"/>
        <end position="108"/>
    </location>
</feature>
<protein>
    <submittedName>
        <fullName evidence="3">Uncharacterized protein</fullName>
    </submittedName>
</protein>
<dbReference type="EMBL" id="JBDJNQ010000010">
    <property type="protein sequence ID" value="MEN5379575.1"/>
    <property type="molecule type" value="Genomic_DNA"/>
</dbReference>
<gene>
    <name evidence="3" type="ORF">ABE541_20070</name>
</gene>
<dbReference type="Proteomes" id="UP001409291">
    <property type="component" value="Unassembled WGS sequence"/>
</dbReference>
<reference evidence="3 4" key="1">
    <citation type="submission" date="2024-04" db="EMBL/GenBank/DDBJ databases">
        <title>WGS of bacteria from Torrens River.</title>
        <authorList>
            <person name="Wyrsch E.R."/>
            <person name="Drigo B."/>
        </authorList>
    </citation>
    <scope>NUCLEOTIDE SEQUENCE [LARGE SCALE GENOMIC DNA]</scope>
    <source>
        <strain evidence="3 4">TWI391</strain>
    </source>
</reference>
<organism evidence="3 4">
    <name type="scientific">Sphingobacterium kitahiroshimense</name>
    <dbReference type="NCBI Taxonomy" id="470446"/>
    <lineage>
        <taxon>Bacteria</taxon>
        <taxon>Pseudomonadati</taxon>
        <taxon>Bacteroidota</taxon>
        <taxon>Sphingobacteriia</taxon>
        <taxon>Sphingobacteriales</taxon>
        <taxon>Sphingobacteriaceae</taxon>
        <taxon>Sphingobacterium</taxon>
    </lineage>
</organism>
<comment type="caution">
    <text evidence="3">The sequence shown here is derived from an EMBL/GenBank/DDBJ whole genome shotgun (WGS) entry which is preliminary data.</text>
</comment>
<accession>A0ABV0BXQ0</accession>
<keyword evidence="2" id="KW-0732">Signal</keyword>
<name>A0ABV0BXQ0_9SPHI</name>
<evidence type="ECO:0000313" key="3">
    <source>
        <dbReference type="EMBL" id="MEN5379575.1"/>
    </source>
</evidence>